<proteinExistence type="inferred from homology"/>
<evidence type="ECO:0000313" key="8">
    <source>
        <dbReference type="Proteomes" id="UP000694545"/>
    </source>
</evidence>
<dbReference type="PANTHER" id="PTHR21101">
    <property type="entry name" value="RESISTIN"/>
    <property type="match status" value="1"/>
</dbReference>
<accession>A0A8D2IWN8</accession>
<dbReference type="GO" id="GO:0005179">
    <property type="term" value="F:hormone activity"/>
    <property type="evidence" value="ECO:0007669"/>
    <property type="project" value="UniProtKB-KW"/>
</dbReference>
<dbReference type="AlphaFoldDB" id="A0A8D2IWN8"/>
<evidence type="ECO:0000256" key="3">
    <source>
        <dbReference type="ARBA" id="ARBA00022525"/>
    </source>
</evidence>
<evidence type="ECO:0000256" key="2">
    <source>
        <dbReference type="ARBA" id="ARBA00007258"/>
    </source>
</evidence>
<dbReference type="Proteomes" id="UP000694545">
    <property type="component" value="Unplaced"/>
</dbReference>
<dbReference type="GO" id="GO:0005615">
    <property type="term" value="C:extracellular space"/>
    <property type="evidence" value="ECO:0007669"/>
    <property type="project" value="TreeGrafter"/>
</dbReference>
<reference evidence="7" key="2">
    <citation type="submission" date="2025-09" db="UniProtKB">
        <authorList>
            <consortium name="Ensembl"/>
        </authorList>
    </citation>
    <scope>IDENTIFICATION</scope>
</reference>
<dbReference type="PANTHER" id="PTHR21101:SF12">
    <property type="entry name" value="RESISTIN"/>
    <property type="match status" value="1"/>
</dbReference>
<keyword evidence="3" id="KW-0964">Secreted</keyword>
<dbReference type="Ensembl" id="ENSVKKT00000003284.1">
    <property type="protein sequence ID" value="ENSVKKP00000003193.1"/>
    <property type="gene ID" value="ENSVKKG00000002471.1"/>
</dbReference>
<dbReference type="InterPro" id="IPR009714">
    <property type="entry name" value="RELM"/>
</dbReference>
<evidence type="ECO:0000313" key="7">
    <source>
        <dbReference type="Ensembl" id="ENSVKKP00000003193.1"/>
    </source>
</evidence>
<dbReference type="Gene3D" id="2.60.40.4230">
    <property type="entry name" value="Resistin head domain"/>
    <property type="match status" value="1"/>
</dbReference>
<dbReference type="OMA" id="TCGSWDI"/>
<keyword evidence="6" id="KW-1015">Disulfide bond</keyword>
<evidence type="ECO:0000256" key="6">
    <source>
        <dbReference type="ARBA" id="ARBA00023157"/>
    </source>
</evidence>
<protein>
    <recommendedName>
        <fullName evidence="9">Resistin</fullName>
    </recommendedName>
</protein>
<evidence type="ECO:0000256" key="5">
    <source>
        <dbReference type="ARBA" id="ARBA00022729"/>
    </source>
</evidence>
<dbReference type="InterPro" id="IPR036262">
    <property type="entry name" value="Resistin-like_sf"/>
</dbReference>
<evidence type="ECO:0000256" key="1">
    <source>
        <dbReference type="ARBA" id="ARBA00004613"/>
    </source>
</evidence>
<keyword evidence="8" id="KW-1185">Reference proteome</keyword>
<evidence type="ECO:0000256" key="4">
    <source>
        <dbReference type="ARBA" id="ARBA00022702"/>
    </source>
</evidence>
<keyword evidence="5" id="KW-0732">Signal</keyword>
<comment type="similarity">
    <text evidence="2">Belongs to the resistin/FIZZ family.</text>
</comment>
<name>A0A8D2IWN8_VARKO</name>
<evidence type="ECO:0008006" key="9">
    <source>
        <dbReference type="Google" id="ProtNLM"/>
    </source>
</evidence>
<reference evidence="7" key="1">
    <citation type="submission" date="2025-08" db="UniProtKB">
        <authorList>
            <consortium name="Ensembl"/>
        </authorList>
    </citation>
    <scope>IDENTIFICATION</scope>
</reference>
<dbReference type="SUPFAM" id="SSF111423">
    <property type="entry name" value="Resistin"/>
    <property type="match status" value="1"/>
</dbReference>
<dbReference type="FunFam" id="2.60.40.4230:FF:000001">
    <property type="entry name" value="Resistin-like beta"/>
    <property type="match status" value="1"/>
</dbReference>
<comment type="subcellular location">
    <subcellularLocation>
        <location evidence="1">Secreted</location>
    </subcellularLocation>
</comment>
<organism evidence="7 8">
    <name type="scientific">Varanus komodoensis</name>
    <name type="common">Komodo dragon</name>
    <dbReference type="NCBI Taxonomy" id="61221"/>
    <lineage>
        <taxon>Eukaryota</taxon>
        <taxon>Metazoa</taxon>
        <taxon>Chordata</taxon>
        <taxon>Craniata</taxon>
        <taxon>Vertebrata</taxon>
        <taxon>Euteleostomi</taxon>
        <taxon>Lepidosauria</taxon>
        <taxon>Squamata</taxon>
        <taxon>Bifurcata</taxon>
        <taxon>Unidentata</taxon>
        <taxon>Episquamata</taxon>
        <taxon>Toxicofera</taxon>
        <taxon>Anguimorpha</taxon>
        <taxon>Paleoanguimorpha</taxon>
        <taxon>Varanoidea</taxon>
        <taxon>Varanidae</taxon>
        <taxon>Varanus</taxon>
    </lineage>
</organism>
<dbReference type="Pfam" id="PF06954">
    <property type="entry name" value="Resistin"/>
    <property type="match status" value="1"/>
</dbReference>
<keyword evidence="4" id="KW-0372">Hormone</keyword>
<sequence length="69" mass="7323">VSKAKLACTGVSAAGSDASCPPGYEVTSCACGMGCGSWDIRGNSACHCQCERMDWTYARCCKVIFDNCW</sequence>